<comment type="catalytic activity">
    <reaction evidence="5 6">
        <text>adenosine(34) in tRNA + H2O + H(+) = inosine(34) in tRNA + NH4(+)</text>
        <dbReference type="Rhea" id="RHEA:43168"/>
        <dbReference type="Rhea" id="RHEA-COMP:10373"/>
        <dbReference type="Rhea" id="RHEA-COMP:10374"/>
        <dbReference type="ChEBI" id="CHEBI:15377"/>
        <dbReference type="ChEBI" id="CHEBI:15378"/>
        <dbReference type="ChEBI" id="CHEBI:28938"/>
        <dbReference type="ChEBI" id="CHEBI:74411"/>
        <dbReference type="ChEBI" id="CHEBI:82852"/>
        <dbReference type="EC" id="3.5.4.33"/>
    </reaction>
</comment>
<gene>
    <name evidence="6" type="primary">tadA</name>
    <name evidence="9" type="ordered locus">Intca_0398</name>
</gene>
<dbReference type="eggNOG" id="COG0590">
    <property type="taxonomic scope" value="Bacteria"/>
</dbReference>
<dbReference type="InterPro" id="IPR028883">
    <property type="entry name" value="tRNA_aden_deaminase"/>
</dbReference>
<dbReference type="SUPFAM" id="SSF53927">
    <property type="entry name" value="Cytidine deaminase-like"/>
    <property type="match status" value="1"/>
</dbReference>
<dbReference type="HOGENOM" id="CLU_025810_3_2_11"/>
<feature type="region of interest" description="Disordered" evidence="7">
    <location>
        <begin position="171"/>
        <end position="190"/>
    </location>
</feature>
<dbReference type="InterPro" id="IPR016193">
    <property type="entry name" value="Cytidine_deaminase-like"/>
</dbReference>
<comment type="cofactor">
    <cofactor evidence="6">
        <name>Zn(2+)</name>
        <dbReference type="ChEBI" id="CHEBI:29105"/>
    </cofactor>
    <text evidence="6">Binds 1 zinc ion per subunit.</text>
</comment>
<evidence type="ECO:0000256" key="5">
    <source>
        <dbReference type="ARBA" id="ARBA00048045"/>
    </source>
</evidence>
<dbReference type="OrthoDB" id="9802676at2"/>
<dbReference type="RefSeq" id="WP_013491268.1">
    <property type="nucleotide sequence ID" value="NC_014830.1"/>
</dbReference>
<dbReference type="Gene3D" id="3.40.140.10">
    <property type="entry name" value="Cytidine Deaminase, domain 2"/>
    <property type="match status" value="1"/>
</dbReference>
<reference evidence="9 10" key="1">
    <citation type="journal article" date="2010" name="Stand. Genomic Sci.">
        <title>Complete genome sequence of Intrasporangium calvum type strain (7 KIP).</title>
        <authorList>
            <person name="Del Rio T.G."/>
            <person name="Chertkov O."/>
            <person name="Yasawong M."/>
            <person name="Lucas S."/>
            <person name="Deshpande S."/>
            <person name="Cheng J.F."/>
            <person name="Detter C."/>
            <person name="Tapia R."/>
            <person name="Han C."/>
            <person name="Goodwin L."/>
            <person name="Pitluck S."/>
            <person name="Liolios K."/>
            <person name="Ivanova N."/>
            <person name="Mavromatis K."/>
            <person name="Pati A."/>
            <person name="Chen A."/>
            <person name="Palaniappan K."/>
            <person name="Land M."/>
            <person name="Hauser L."/>
            <person name="Chang Y.J."/>
            <person name="Jeffries C.D."/>
            <person name="Rohde M."/>
            <person name="Pukall R."/>
            <person name="Sikorski J."/>
            <person name="Goker M."/>
            <person name="Woyke T."/>
            <person name="Bristow J."/>
            <person name="Eisen J.A."/>
            <person name="Markowitz V."/>
            <person name="Hugenholtz P."/>
            <person name="Kyrpides N.C."/>
            <person name="Klenk H.P."/>
            <person name="Lapidus A."/>
        </authorList>
    </citation>
    <scope>NUCLEOTIDE SEQUENCE [LARGE SCALE GENOMIC DNA]</scope>
    <source>
        <strain evidence="10">ATCC 23552 / DSM 43043 / JCM 3097 / NBRC 12989 / 7 KIP</strain>
    </source>
</reference>
<dbReference type="Pfam" id="PF00383">
    <property type="entry name" value="dCMP_cyt_deam_1"/>
    <property type="match status" value="1"/>
</dbReference>
<evidence type="ECO:0000256" key="7">
    <source>
        <dbReference type="SAM" id="MobiDB-lite"/>
    </source>
</evidence>
<dbReference type="CDD" id="cd01285">
    <property type="entry name" value="nucleoside_deaminase"/>
    <property type="match status" value="1"/>
</dbReference>
<feature type="binding site" evidence="6">
    <location>
        <position position="99"/>
    </location>
    <ligand>
        <name>Zn(2+)</name>
        <dbReference type="ChEBI" id="CHEBI:29105"/>
        <note>catalytic</note>
    </ligand>
</feature>
<evidence type="ECO:0000259" key="8">
    <source>
        <dbReference type="PROSITE" id="PS51747"/>
    </source>
</evidence>
<organism evidence="9 10">
    <name type="scientific">Intrasporangium calvum (strain ATCC 23552 / DSM 43043 / JCM 3097 / NBRC 12989 / NCIMB 10167 / NRRL B-3866 / 7 KIP)</name>
    <dbReference type="NCBI Taxonomy" id="710696"/>
    <lineage>
        <taxon>Bacteria</taxon>
        <taxon>Bacillati</taxon>
        <taxon>Actinomycetota</taxon>
        <taxon>Actinomycetes</taxon>
        <taxon>Micrococcales</taxon>
        <taxon>Intrasporangiaceae</taxon>
        <taxon>Intrasporangium</taxon>
    </lineage>
</organism>
<dbReference type="PROSITE" id="PS51747">
    <property type="entry name" value="CYT_DCMP_DEAMINASES_2"/>
    <property type="match status" value="1"/>
</dbReference>
<feature type="binding site" evidence="6">
    <location>
        <position position="69"/>
    </location>
    <ligand>
        <name>Zn(2+)</name>
        <dbReference type="ChEBI" id="CHEBI:29105"/>
        <note>catalytic</note>
    </ligand>
</feature>
<dbReference type="Proteomes" id="UP000008914">
    <property type="component" value="Chromosome"/>
</dbReference>
<dbReference type="PANTHER" id="PTHR11079">
    <property type="entry name" value="CYTOSINE DEAMINASE FAMILY MEMBER"/>
    <property type="match status" value="1"/>
</dbReference>
<protein>
    <recommendedName>
        <fullName evidence="6">tRNA-specific adenosine deaminase</fullName>
        <ecNumber evidence="6">3.5.4.33</ecNumber>
    </recommendedName>
</protein>
<dbReference type="EC" id="3.5.4.33" evidence="6"/>
<evidence type="ECO:0000313" key="10">
    <source>
        <dbReference type="Proteomes" id="UP000008914"/>
    </source>
</evidence>
<comment type="similarity">
    <text evidence="6">Belongs to the cytidine and deoxycytidylate deaminase family.</text>
</comment>
<dbReference type="GO" id="GO:0008270">
    <property type="term" value="F:zinc ion binding"/>
    <property type="evidence" value="ECO:0007669"/>
    <property type="project" value="UniProtKB-UniRule"/>
</dbReference>
<keyword evidence="4 6" id="KW-0862">Zinc</keyword>
<feature type="domain" description="CMP/dCMP-type deaminase" evidence="8">
    <location>
        <begin position="17"/>
        <end position="145"/>
    </location>
</feature>
<accession>E6S843</accession>
<evidence type="ECO:0000313" key="9">
    <source>
        <dbReference type="EMBL" id="ADU46947.1"/>
    </source>
</evidence>
<dbReference type="STRING" id="710696.Intca_0398"/>
<proteinExistence type="inferred from homology"/>
<dbReference type="GO" id="GO:0052717">
    <property type="term" value="F:tRNA-specific adenosine-34 deaminase activity"/>
    <property type="evidence" value="ECO:0007669"/>
    <property type="project" value="UniProtKB-UniRule"/>
</dbReference>
<keyword evidence="10" id="KW-1185">Reference proteome</keyword>
<evidence type="ECO:0000256" key="2">
    <source>
        <dbReference type="ARBA" id="ARBA00022723"/>
    </source>
</evidence>
<comment type="function">
    <text evidence="6">Catalyzes the deamination of adenosine to inosine at the wobble position 34 of tRNA(Arg2).</text>
</comment>
<evidence type="ECO:0000256" key="3">
    <source>
        <dbReference type="ARBA" id="ARBA00022801"/>
    </source>
</evidence>
<name>E6S843_INTC7</name>
<feature type="active site" description="Proton donor" evidence="6">
    <location>
        <position position="71"/>
    </location>
</feature>
<evidence type="ECO:0000256" key="1">
    <source>
        <dbReference type="ARBA" id="ARBA00022694"/>
    </source>
</evidence>
<dbReference type="InterPro" id="IPR002125">
    <property type="entry name" value="CMP_dCMP_dom"/>
</dbReference>
<dbReference type="KEGG" id="ica:Intca_0398"/>
<sequence length="190" mass="19574">MGRESERPGTDAAATGETYAAWLGEALELAAATAGSDDVPVGAVVIGSDGLVIGRGRNVREELGDPTGHAEVIALRSAAAAVGTWRLDGATLAVTLEPCVMCAGAAIAARVERIVFGAWDPKAGACGSVWDLTRDPLATHRADVVGGVRAEEAATLLVDFFERRRLPGADEPDWTGTVNGVRRQEGGDGP</sequence>
<dbReference type="AlphaFoldDB" id="E6S843"/>
<feature type="binding site" evidence="6">
    <location>
        <position position="102"/>
    </location>
    <ligand>
        <name>Zn(2+)</name>
        <dbReference type="ChEBI" id="CHEBI:29105"/>
        <note>catalytic</note>
    </ligand>
</feature>
<dbReference type="GO" id="GO:0002100">
    <property type="term" value="P:tRNA wobble adenosine to inosine editing"/>
    <property type="evidence" value="ECO:0007669"/>
    <property type="project" value="UniProtKB-UniRule"/>
</dbReference>
<evidence type="ECO:0000256" key="4">
    <source>
        <dbReference type="ARBA" id="ARBA00022833"/>
    </source>
</evidence>
<evidence type="ECO:0000256" key="6">
    <source>
        <dbReference type="HAMAP-Rule" id="MF_00972"/>
    </source>
</evidence>
<dbReference type="EMBL" id="CP002343">
    <property type="protein sequence ID" value="ADU46947.1"/>
    <property type="molecule type" value="Genomic_DNA"/>
</dbReference>
<keyword evidence="1 6" id="KW-0819">tRNA processing</keyword>
<comment type="subunit">
    <text evidence="6">Homodimer.</text>
</comment>
<keyword evidence="3 6" id="KW-0378">Hydrolase</keyword>
<dbReference type="HAMAP" id="MF_00972">
    <property type="entry name" value="tRNA_aden_deaminase"/>
    <property type="match status" value="1"/>
</dbReference>
<dbReference type="PANTHER" id="PTHR11079:SF202">
    <property type="entry name" value="TRNA-SPECIFIC ADENOSINE DEAMINASE"/>
    <property type="match status" value="1"/>
</dbReference>
<keyword evidence="2 6" id="KW-0479">Metal-binding</keyword>